<dbReference type="GO" id="GO:0016818">
    <property type="term" value="F:hydrolase activity, acting on acid anhydrides, in phosphorus-containing anhydrides"/>
    <property type="evidence" value="ECO:0007669"/>
    <property type="project" value="InterPro"/>
</dbReference>
<evidence type="ECO:0000256" key="8">
    <source>
        <dbReference type="ARBA" id="ARBA00023204"/>
    </source>
</evidence>
<dbReference type="Pfam" id="PF21315">
    <property type="entry name" value="FAN1_HTH"/>
    <property type="match status" value="1"/>
</dbReference>
<evidence type="ECO:0000256" key="9">
    <source>
        <dbReference type="PROSITE-ProRule" id="PRU01256"/>
    </source>
</evidence>
<dbReference type="PANTHER" id="PTHR15749">
    <property type="entry name" value="FANCONI-ASSOCIATED NUCLEASE 1"/>
    <property type="match status" value="1"/>
</dbReference>
<feature type="region of interest" description="Disordered" evidence="11">
    <location>
        <begin position="1"/>
        <end position="24"/>
    </location>
</feature>
<dbReference type="InterPro" id="IPR014883">
    <property type="entry name" value="VRR_NUC"/>
</dbReference>
<dbReference type="GO" id="GO:0070336">
    <property type="term" value="F:flap-structured DNA binding"/>
    <property type="evidence" value="ECO:0007669"/>
    <property type="project" value="TreeGrafter"/>
</dbReference>
<evidence type="ECO:0000256" key="4">
    <source>
        <dbReference type="ARBA" id="ARBA00022771"/>
    </source>
</evidence>
<comment type="cofactor">
    <cofactor evidence="10">
        <name>Mg(2+)</name>
        <dbReference type="ChEBI" id="CHEBI:18420"/>
    </cofactor>
    <cofactor evidence="10">
        <name>Mn(2+)</name>
        <dbReference type="ChEBI" id="CHEBI:29035"/>
    </cofactor>
</comment>
<reference evidence="13 14" key="1">
    <citation type="submission" date="2023-10" db="EMBL/GenBank/DDBJ databases">
        <title>Chromosome-scale genome assembly provides insights into flower coloration mechanisms of Canna indica.</title>
        <authorList>
            <person name="Li C."/>
        </authorList>
    </citation>
    <scope>NUCLEOTIDE SEQUENCE [LARGE SCALE GENOMIC DNA]</scope>
    <source>
        <tissue evidence="13">Flower</tissue>
    </source>
</reference>
<dbReference type="GO" id="GO:0008270">
    <property type="term" value="F:zinc ion binding"/>
    <property type="evidence" value="ECO:0007669"/>
    <property type="project" value="UniProtKB-KW"/>
</dbReference>
<dbReference type="GO" id="GO:0036297">
    <property type="term" value="P:interstrand cross-link repair"/>
    <property type="evidence" value="ECO:0007669"/>
    <property type="project" value="InterPro"/>
</dbReference>
<keyword evidence="14" id="KW-1185">Reference proteome</keyword>
<dbReference type="EMBL" id="CP136892">
    <property type="protein sequence ID" value="WOL02516.1"/>
    <property type="molecule type" value="Genomic_DNA"/>
</dbReference>
<dbReference type="InterPro" id="IPR049126">
    <property type="entry name" value="FAN1-like_TPR"/>
</dbReference>
<dbReference type="GO" id="GO:0017108">
    <property type="term" value="F:5'-flap endonuclease activity"/>
    <property type="evidence" value="ECO:0007669"/>
    <property type="project" value="TreeGrafter"/>
</dbReference>
<dbReference type="GO" id="GO:0005634">
    <property type="term" value="C:nucleus"/>
    <property type="evidence" value="ECO:0007669"/>
    <property type="project" value="UniProtKB-SubCell"/>
</dbReference>
<keyword evidence="5 10" id="KW-0378">Hydrolase</keyword>
<dbReference type="GO" id="GO:0004528">
    <property type="term" value="F:phosphodiesterase I activity"/>
    <property type="evidence" value="ECO:0007669"/>
    <property type="project" value="UniProtKB-EC"/>
</dbReference>
<dbReference type="InterPro" id="IPR006642">
    <property type="entry name" value="Rad18_UBZ4"/>
</dbReference>
<evidence type="ECO:0000256" key="7">
    <source>
        <dbReference type="ARBA" id="ARBA00022842"/>
    </source>
</evidence>
<dbReference type="Pfam" id="PF08797">
    <property type="entry name" value="HIRAN"/>
    <property type="match status" value="1"/>
</dbReference>
<evidence type="ECO:0000256" key="2">
    <source>
        <dbReference type="ARBA" id="ARBA00022723"/>
    </source>
</evidence>
<dbReference type="AlphaFoldDB" id="A0AAQ3KBE7"/>
<protein>
    <recommendedName>
        <fullName evidence="10">Fanconi-associated nuclease</fullName>
        <ecNumber evidence="10">3.1.4.1</ecNumber>
    </recommendedName>
</protein>
<comment type="similarity">
    <text evidence="10">Belongs to the FAN1 family.</text>
</comment>
<dbReference type="PROSITE" id="PS51908">
    <property type="entry name" value="ZF_UBZ4"/>
    <property type="match status" value="1"/>
</dbReference>
<evidence type="ECO:0000256" key="3">
    <source>
        <dbReference type="ARBA" id="ARBA00022763"/>
    </source>
</evidence>
<evidence type="ECO:0000256" key="6">
    <source>
        <dbReference type="ARBA" id="ARBA00022833"/>
    </source>
</evidence>
<dbReference type="SMART" id="SM00990">
    <property type="entry name" value="VRR_NUC"/>
    <property type="match status" value="1"/>
</dbReference>
<evidence type="ECO:0000259" key="12">
    <source>
        <dbReference type="PROSITE" id="PS51908"/>
    </source>
</evidence>
<evidence type="ECO:0000313" key="14">
    <source>
        <dbReference type="Proteomes" id="UP001327560"/>
    </source>
</evidence>
<evidence type="ECO:0000256" key="10">
    <source>
        <dbReference type="RuleBase" id="RU365033"/>
    </source>
</evidence>
<dbReference type="Gene3D" id="3.30.160.60">
    <property type="entry name" value="Classic Zinc Finger"/>
    <property type="match status" value="1"/>
</dbReference>
<feature type="domain" description="UBZ4-type" evidence="12">
    <location>
        <begin position="58"/>
        <end position="87"/>
    </location>
</feature>
<dbReference type="InterPro" id="IPR014905">
    <property type="entry name" value="HIRAN"/>
</dbReference>
<comment type="subcellular location">
    <subcellularLocation>
        <location evidence="10">Nucleus</location>
    </subcellularLocation>
</comment>
<dbReference type="SMART" id="SM00734">
    <property type="entry name" value="ZnF_Rad18"/>
    <property type="match status" value="1"/>
</dbReference>
<keyword evidence="7 10" id="KW-0460">Magnesium</keyword>
<evidence type="ECO:0000256" key="11">
    <source>
        <dbReference type="SAM" id="MobiDB-lite"/>
    </source>
</evidence>
<dbReference type="PANTHER" id="PTHR15749:SF4">
    <property type="entry name" value="FANCONI-ASSOCIATED NUCLEASE 1"/>
    <property type="match status" value="1"/>
</dbReference>
<keyword evidence="1 10" id="KW-0540">Nuclease</keyword>
<dbReference type="InterPro" id="IPR049132">
    <property type="entry name" value="FAN1-like_euk"/>
</dbReference>
<evidence type="ECO:0000256" key="1">
    <source>
        <dbReference type="ARBA" id="ARBA00022722"/>
    </source>
</evidence>
<dbReference type="CDD" id="cd22326">
    <property type="entry name" value="FAN1-like"/>
    <property type="match status" value="1"/>
</dbReference>
<keyword evidence="2 10" id="KW-0479">Metal-binding</keyword>
<dbReference type="SMART" id="SM00910">
    <property type="entry name" value="HIRAN"/>
    <property type="match status" value="1"/>
</dbReference>
<dbReference type="GO" id="GO:0008409">
    <property type="term" value="F:5'-3' exonuclease activity"/>
    <property type="evidence" value="ECO:0007669"/>
    <property type="project" value="TreeGrafter"/>
</dbReference>
<dbReference type="Pfam" id="PF08774">
    <property type="entry name" value="VRR_NUC"/>
    <property type="match status" value="1"/>
</dbReference>
<accession>A0AAQ3KBE7</accession>
<dbReference type="Gene3D" id="3.30.70.2330">
    <property type="match status" value="1"/>
</dbReference>
<keyword evidence="10" id="KW-0464">Manganese</keyword>
<organism evidence="13 14">
    <name type="scientific">Canna indica</name>
    <name type="common">Indian-shot</name>
    <dbReference type="NCBI Taxonomy" id="4628"/>
    <lineage>
        <taxon>Eukaryota</taxon>
        <taxon>Viridiplantae</taxon>
        <taxon>Streptophyta</taxon>
        <taxon>Embryophyta</taxon>
        <taxon>Tracheophyta</taxon>
        <taxon>Spermatophyta</taxon>
        <taxon>Magnoliopsida</taxon>
        <taxon>Liliopsida</taxon>
        <taxon>Zingiberales</taxon>
        <taxon>Cannaceae</taxon>
        <taxon>Canna</taxon>
    </lineage>
</organism>
<dbReference type="EC" id="3.1.4.1" evidence="10"/>
<comment type="function">
    <text evidence="10">Nuclease required for the repair of DNA interstrand cross-links (ICL). Acts as a 5'-3' exonuclease that anchors at a cut end of DNA and cleaves DNA successively at every third nucleotide, allowing to excise an ICL from one strand through flanking incisions.</text>
</comment>
<dbReference type="InterPro" id="IPR033315">
    <property type="entry name" value="Fan1-like"/>
</dbReference>
<proteinExistence type="inferred from homology"/>
<keyword evidence="6" id="KW-0862">Zinc</keyword>
<gene>
    <name evidence="13" type="ORF">Cni_G11235</name>
</gene>
<evidence type="ECO:0000313" key="13">
    <source>
        <dbReference type="EMBL" id="WOL02516.1"/>
    </source>
</evidence>
<dbReference type="Pfam" id="PF21170">
    <property type="entry name" value="FAN1_TPR"/>
    <property type="match status" value="1"/>
</dbReference>
<keyword evidence="10" id="KW-0539">Nucleus</keyword>
<name>A0AAQ3KBE7_9LILI</name>
<dbReference type="Proteomes" id="UP001327560">
    <property type="component" value="Chromosome 3"/>
</dbReference>
<keyword evidence="3 9" id="KW-0227">DNA damage</keyword>
<keyword evidence="8 9" id="KW-0234">DNA repair</keyword>
<evidence type="ECO:0000256" key="5">
    <source>
        <dbReference type="ARBA" id="ARBA00022801"/>
    </source>
</evidence>
<dbReference type="InterPro" id="IPR049125">
    <property type="entry name" value="FAN1-like_WH"/>
</dbReference>
<keyword evidence="4 9" id="KW-0863">Zinc-finger</keyword>
<sequence length="955" mass="108113">MGVPQATRREAAPYSIPPSPPTTLFADGIRANIQPSSSLAEKEATPTSKGHGVCEEEWVTCPVCGRSIRGTDYSVNSHLDACLTRGTKRKLTQCTLLQFQFSKQTRTEASPDGINDEVVDIAHKEINCDNEYSSALVVREDFSGSRNRNICTSDSLDDSPRYIGSSTQVLPSKSTLLEGTTSHKGVGPGNSYICQINMDGLNEQGNNDVNHLITFETCIVGRRFHENIELQQGARISMVRDPENAMDKNAIKVLYADSGCTTMLGYLPRELSKYLAPPIDNHYIKCEGFVDSLPERPHDIVPVKLVCHKIIACAEKRSDDDLVLESLWENLLAAIIKTKVHLSRTTKYQKNFCLMIEEVMSHHSHLFTREEKSFIGLFSSLSDEGQRLFIRLYTRKGPWFQVSNITYPEVQDTQKAIEELQLAGYIYSFHSSESPFTYSMKEILHLLNVSEMRQIISLEVPKKGIKCARRHELVNIIFSAYENGACPMLPKKVLEQVGACIRISSSADILFWRVQRLFFLNGEQDLSAFLLVDLGMIKFPDYTCNVSHQIFQDRSHFLEYEEAIEMAQIMDESLEESNVEMVIRCIDIADNRTCTTRGKAHPSTSDSPPQFFSSFSASFVYSKVLSLGVSVFEREHRYEDATRLLKGLLRRITSDSRRGYWALRLSVNLEHMNCLNESLSVAEEGILDPWVRAGSKMALQRRVLRLGKPPRRWRVPDYANSVKRKIKEVCISGRPLTSELASKNVYYGYDGERCGVEQLALQYYADDGGGWTGIHSESGIWMTIFGLLMWDAIFYAVPDVFRSRFQMAPLDFDTDDFYVTRKSLIECQLQKIHDGMAEEILISSWELHMGTACRGVNWERHSLSDLRAAVSCIGGRPLASLCRHLAMDYRSWSSGMPDLLLWRFLGDRGEGEAKLVEVKGQNDRLSEQQRAWMLILIDCGFDAEVCKVRPLTKCP</sequence>
<comment type="catalytic activity">
    <reaction evidence="10">
        <text>Hydrolytically removes 5'-nucleotides successively from the 3'-hydroxy termini of 3'-hydroxy-terminated oligonucleotides.</text>
        <dbReference type="EC" id="3.1.4.1"/>
    </reaction>
</comment>